<feature type="signal peptide" evidence="1">
    <location>
        <begin position="1"/>
        <end position="29"/>
    </location>
</feature>
<name>A0A831XL87_GEOME</name>
<evidence type="ECO:0000256" key="1">
    <source>
        <dbReference type="SAM" id="SignalP"/>
    </source>
</evidence>
<dbReference type="EMBL" id="DSOV01000019">
    <property type="protein sequence ID" value="HEN41803.1"/>
    <property type="molecule type" value="Genomic_DNA"/>
</dbReference>
<gene>
    <name evidence="2" type="ORF">ENQ87_05405</name>
</gene>
<comment type="caution">
    <text evidence="2">The sequence shown here is derived from an EMBL/GenBank/DDBJ whole genome shotgun (WGS) entry which is preliminary data.</text>
</comment>
<keyword evidence="1" id="KW-0732">Signal</keyword>
<evidence type="ECO:0008006" key="3">
    <source>
        <dbReference type="Google" id="ProtNLM"/>
    </source>
</evidence>
<sequence length="539" mass="60491">MRRLRKARRLRLLAAWLTVAALVPAAALAAEHEIHGSNDFSVTWNDVSGPGKSQSSLTDGSRYLEILNLFGNGRAGDFDYNWTVGAKATDDRRNDQKTFSLTNLQGRVTNKIHTFTLGDTFEAFSQYALNTAVKGGSYRFTPEQTYLPQVSLLYGIAYSRWDNFWGVDAVERQVIGGKIRQNIGPDFWIGLSGVQTDDHVRVMGGELTSHQTWTADWEYRPIPGLTIQGESAWLNGKQSPSSDAPFNDYHGHSHKVVATGDGGPSRVTLEYERVSPDFRTTVGSATPDREKVKAKWRYKYSKDLTITSAMLWYHDNVDGQKAYGTDHYKPEIALSLKRPFKRQYAVADFSYKLDRAYSPVMHSLDHYITMGYRDRFGLFDSDTTFGIIVYDQDNPANATAKRKDVEFTYNTTLSSRHTVGRFVLKPSIYLGGWTHNDEVAENTDQIVEYSAGLGVDVPDLKITSTFKVGENRLLKEAGTDTAKTFAGMNVYWRPDALQKLQGMLYAKASVNDFRYDPNTAGGSQNFRETSVTAGISFQF</sequence>
<reference evidence="2" key="1">
    <citation type="journal article" date="2020" name="mSystems">
        <title>Genome- and Community-Level Interaction Insights into Carbon Utilization and Element Cycling Functions of Hydrothermarchaeota in Hydrothermal Sediment.</title>
        <authorList>
            <person name="Zhou Z."/>
            <person name="Liu Y."/>
            <person name="Xu W."/>
            <person name="Pan J."/>
            <person name="Luo Z.H."/>
            <person name="Li M."/>
        </authorList>
    </citation>
    <scope>NUCLEOTIDE SEQUENCE [LARGE SCALE GENOMIC DNA]</scope>
    <source>
        <strain evidence="2">SpSt-349</strain>
    </source>
</reference>
<feature type="chain" id="PRO_5032891557" description="Outer membrane channel" evidence="1">
    <location>
        <begin position="30"/>
        <end position="539"/>
    </location>
</feature>
<protein>
    <recommendedName>
        <fullName evidence="3">Outer membrane channel</fullName>
    </recommendedName>
</protein>
<accession>A0A831XL87</accession>
<organism evidence="2">
    <name type="scientific">Geobacter metallireducens</name>
    <dbReference type="NCBI Taxonomy" id="28232"/>
    <lineage>
        <taxon>Bacteria</taxon>
        <taxon>Pseudomonadati</taxon>
        <taxon>Thermodesulfobacteriota</taxon>
        <taxon>Desulfuromonadia</taxon>
        <taxon>Geobacterales</taxon>
        <taxon>Geobacteraceae</taxon>
        <taxon>Geobacter</taxon>
    </lineage>
</organism>
<proteinExistence type="predicted"/>
<dbReference type="AlphaFoldDB" id="A0A831XL87"/>
<evidence type="ECO:0000313" key="2">
    <source>
        <dbReference type="EMBL" id="HEN41803.1"/>
    </source>
</evidence>